<feature type="domain" description="MADF" evidence="3">
    <location>
        <begin position="127"/>
        <end position="213"/>
    </location>
</feature>
<name>A0A7M7G6A3_NASVI</name>
<feature type="compositionally biased region" description="Basic residues" evidence="2">
    <location>
        <begin position="91"/>
        <end position="106"/>
    </location>
</feature>
<evidence type="ECO:0000313" key="6">
    <source>
        <dbReference type="Proteomes" id="UP000002358"/>
    </source>
</evidence>
<comment type="subcellular location">
    <subcellularLocation>
        <location evidence="1">Nucleus</location>
    </subcellularLocation>
</comment>
<dbReference type="RefSeq" id="XP_001604307.2">
    <property type="nucleotide sequence ID" value="XM_001604257.6"/>
</dbReference>
<dbReference type="InterPro" id="IPR006578">
    <property type="entry name" value="MADF-dom"/>
</dbReference>
<evidence type="ECO:0000259" key="3">
    <source>
        <dbReference type="PROSITE" id="PS51029"/>
    </source>
</evidence>
<dbReference type="SMART" id="SM00595">
    <property type="entry name" value="MADF"/>
    <property type="match status" value="1"/>
</dbReference>
<evidence type="ECO:0000259" key="4">
    <source>
        <dbReference type="PROSITE" id="PS51031"/>
    </source>
</evidence>
<feature type="compositionally biased region" description="Acidic residues" evidence="2">
    <location>
        <begin position="280"/>
        <end position="308"/>
    </location>
</feature>
<dbReference type="GeneID" id="100120699"/>
<dbReference type="InParanoid" id="A0A7M7G6A3"/>
<feature type="compositionally biased region" description="Low complexity" evidence="2">
    <location>
        <begin position="326"/>
        <end position="340"/>
    </location>
</feature>
<protein>
    <recommendedName>
        <fullName evidence="7">MADF domain-containing protein</fullName>
    </recommendedName>
</protein>
<dbReference type="EnsemblMetazoa" id="XM_001604257">
    <property type="protein sequence ID" value="XP_001604307"/>
    <property type="gene ID" value="LOC100120699"/>
</dbReference>
<dbReference type="Pfam" id="PF10545">
    <property type="entry name" value="MADF_DNA_bdg"/>
    <property type="match status" value="1"/>
</dbReference>
<feature type="region of interest" description="Disordered" evidence="2">
    <location>
        <begin position="1"/>
        <end position="42"/>
    </location>
</feature>
<dbReference type="OrthoDB" id="6081971at2759"/>
<reference evidence="5" key="1">
    <citation type="submission" date="2021-01" db="UniProtKB">
        <authorList>
            <consortium name="EnsemblMetazoa"/>
        </authorList>
    </citation>
    <scope>IDENTIFICATION</scope>
</reference>
<evidence type="ECO:0000256" key="2">
    <source>
        <dbReference type="SAM" id="MobiDB-lite"/>
    </source>
</evidence>
<evidence type="ECO:0000256" key="1">
    <source>
        <dbReference type="PROSITE-ProRule" id="PRU00371"/>
    </source>
</evidence>
<dbReference type="GO" id="GO:0003677">
    <property type="term" value="F:DNA binding"/>
    <property type="evidence" value="ECO:0007669"/>
    <property type="project" value="InterPro"/>
</dbReference>
<evidence type="ECO:0000313" key="5">
    <source>
        <dbReference type="EnsemblMetazoa" id="XP_001604307"/>
    </source>
</evidence>
<dbReference type="GO" id="GO:0005667">
    <property type="term" value="C:transcription regulator complex"/>
    <property type="evidence" value="ECO:0007669"/>
    <property type="project" value="TreeGrafter"/>
</dbReference>
<organism evidence="5 6">
    <name type="scientific">Nasonia vitripennis</name>
    <name type="common">Parasitic wasp</name>
    <dbReference type="NCBI Taxonomy" id="7425"/>
    <lineage>
        <taxon>Eukaryota</taxon>
        <taxon>Metazoa</taxon>
        <taxon>Ecdysozoa</taxon>
        <taxon>Arthropoda</taxon>
        <taxon>Hexapoda</taxon>
        <taxon>Insecta</taxon>
        <taxon>Pterygota</taxon>
        <taxon>Neoptera</taxon>
        <taxon>Endopterygota</taxon>
        <taxon>Hymenoptera</taxon>
        <taxon>Apocrita</taxon>
        <taxon>Proctotrupomorpha</taxon>
        <taxon>Chalcidoidea</taxon>
        <taxon>Pteromalidae</taxon>
        <taxon>Pteromalinae</taxon>
        <taxon>Nasonia</taxon>
    </lineage>
</organism>
<dbReference type="InterPro" id="IPR004210">
    <property type="entry name" value="BESS_motif"/>
</dbReference>
<feature type="region of interest" description="Disordered" evidence="2">
    <location>
        <begin position="70"/>
        <end position="116"/>
    </location>
</feature>
<dbReference type="AlphaFoldDB" id="A0A7M7G6A3"/>
<feature type="compositionally biased region" description="Low complexity" evidence="2">
    <location>
        <begin position="24"/>
        <end position="41"/>
    </location>
</feature>
<dbReference type="InterPro" id="IPR039353">
    <property type="entry name" value="TF_Adf1"/>
</dbReference>
<dbReference type="GO" id="GO:0005634">
    <property type="term" value="C:nucleus"/>
    <property type="evidence" value="ECO:0007669"/>
    <property type="project" value="UniProtKB-SubCell"/>
</dbReference>
<dbReference type="GO" id="GO:0006357">
    <property type="term" value="P:regulation of transcription by RNA polymerase II"/>
    <property type="evidence" value="ECO:0007669"/>
    <property type="project" value="TreeGrafter"/>
</dbReference>
<dbReference type="Proteomes" id="UP000002358">
    <property type="component" value="Chromosome 2"/>
</dbReference>
<dbReference type="KEGG" id="nvi:100120699"/>
<proteinExistence type="predicted"/>
<sequence length="555" mass="63450">MASLDGSLSVARARRRPARYSPELSAAAALQQQQQHQSQSATEMCISELLANGTPESVAAATLAQRLQEQLQQERENAEEAIENEEMAPAKRGKHKAKKRSSKKRSNLNEDGSKRPRVANVLLENEMLIDEIRARKALWMRTHEHHHSGVLTAPLWEEIAKALDTTQENIRKRWKSLKDHYRRELKKSMTDATAPPSIWPYYKKMRFMKSQMFVSLRRKNGEDHLEILSDDEEDVNNQWNGHEIRGKQECGSDTMDDYELSEEYNEMVKYEQQMQQMNQEEMDGTQEEEEEEEEDQQQQDDEEQEEQMQEQGELSPAQSMQDQEEMSALQQQQAELSELSNMSGMQGQQQNVITANISTIAEMVGIPTIVTTTASSLSERLSDMQQHGDLQQQAPDMTDMNGDIGGMQQSGRISAMQQSRDINGDLAQQLNARHTVLQQRAEVNGRLSAIQRNAGITVRQQRANIVAMHEHADMTAMQQRERSEMQRRNGMVDNDSNVSPITGDGGISDDYHFFMSLMPHVKNFTSLQKLKVRQRIQQIIIEEASNCQYDPLENC</sequence>
<dbReference type="Pfam" id="PF02944">
    <property type="entry name" value="BESS"/>
    <property type="match status" value="1"/>
</dbReference>
<keyword evidence="6" id="KW-1185">Reference proteome</keyword>
<keyword evidence="1" id="KW-0539">Nucleus</keyword>
<dbReference type="PROSITE" id="PS51029">
    <property type="entry name" value="MADF"/>
    <property type="match status" value="1"/>
</dbReference>
<feature type="domain" description="BESS" evidence="4">
    <location>
        <begin position="507"/>
        <end position="546"/>
    </location>
</feature>
<evidence type="ECO:0008006" key="7">
    <source>
        <dbReference type="Google" id="ProtNLM"/>
    </source>
</evidence>
<dbReference type="PANTHER" id="PTHR12243:SF69">
    <property type="entry name" value="SI:CH73-59F11.3"/>
    <property type="match status" value="1"/>
</dbReference>
<accession>A0A7M7G6A3</accession>
<dbReference type="PROSITE" id="PS51031">
    <property type="entry name" value="BESS"/>
    <property type="match status" value="1"/>
</dbReference>
<feature type="region of interest" description="Disordered" evidence="2">
    <location>
        <begin position="274"/>
        <end position="343"/>
    </location>
</feature>
<dbReference type="PANTHER" id="PTHR12243">
    <property type="entry name" value="MADF DOMAIN TRANSCRIPTION FACTOR"/>
    <property type="match status" value="1"/>
</dbReference>